<proteinExistence type="inferred from homology"/>
<feature type="transmembrane region" description="Helical" evidence="7">
    <location>
        <begin position="36"/>
        <end position="54"/>
    </location>
</feature>
<keyword evidence="3" id="KW-1003">Cell membrane</keyword>
<keyword evidence="6 7" id="KW-0472">Membrane</keyword>
<comment type="similarity">
    <text evidence="2">Belongs to the EamA transporter family.</text>
</comment>
<gene>
    <name evidence="9" type="ORF">MARA_40110</name>
</gene>
<dbReference type="SUPFAM" id="SSF103481">
    <property type="entry name" value="Multidrug resistance efflux transporter EmrE"/>
    <property type="match status" value="1"/>
</dbReference>
<dbReference type="InterPro" id="IPR051258">
    <property type="entry name" value="Diverse_Substrate_Transporter"/>
</dbReference>
<accession>A0A7I7S1E5</accession>
<dbReference type="KEGG" id="marz:MARA_40110"/>
<dbReference type="InterPro" id="IPR037185">
    <property type="entry name" value="EmrE-like"/>
</dbReference>
<evidence type="ECO:0000313" key="10">
    <source>
        <dbReference type="Proteomes" id="UP000467428"/>
    </source>
</evidence>
<evidence type="ECO:0000313" key="9">
    <source>
        <dbReference type="EMBL" id="BBY50543.1"/>
    </source>
</evidence>
<evidence type="ECO:0000256" key="6">
    <source>
        <dbReference type="ARBA" id="ARBA00023136"/>
    </source>
</evidence>
<dbReference type="GO" id="GO:0005886">
    <property type="term" value="C:plasma membrane"/>
    <property type="evidence" value="ECO:0007669"/>
    <property type="project" value="UniProtKB-SubCell"/>
</dbReference>
<comment type="subcellular location">
    <subcellularLocation>
        <location evidence="1">Cell membrane</location>
        <topology evidence="1">Multi-pass membrane protein</topology>
    </subcellularLocation>
</comment>
<feature type="transmembrane region" description="Helical" evidence="7">
    <location>
        <begin position="234"/>
        <end position="254"/>
    </location>
</feature>
<geneLocation type="plasmid" evidence="10">
    <name>pjcm18538 dna</name>
</geneLocation>
<dbReference type="PANTHER" id="PTHR42920:SF5">
    <property type="entry name" value="EAMA DOMAIN-CONTAINING PROTEIN"/>
    <property type="match status" value="1"/>
</dbReference>
<keyword evidence="5 7" id="KW-1133">Transmembrane helix</keyword>
<feature type="domain" description="EamA" evidence="8">
    <location>
        <begin position="143"/>
        <end position="274"/>
    </location>
</feature>
<feature type="transmembrane region" description="Helical" evidence="7">
    <location>
        <begin position="260"/>
        <end position="278"/>
    </location>
</feature>
<name>A0A7I7S1E5_9MYCO</name>
<organism evidence="9 10">
    <name type="scientific">Mycolicibacterium arabiense</name>
    <dbReference type="NCBI Taxonomy" id="1286181"/>
    <lineage>
        <taxon>Bacteria</taxon>
        <taxon>Bacillati</taxon>
        <taxon>Actinomycetota</taxon>
        <taxon>Actinomycetes</taxon>
        <taxon>Mycobacteriales</taxon>
        <taxon>Mycobacteriaceae</taxon>
        <taxon>Mycolicibacterium</taxon>
    </lineage>
</organism>
<protein>
    <submittedName>
        <fullName evidence="9">Membrane protein</fullName>
    </submittedName>
</protein>
<dbReference type="EMBL" id="AP022593">
    <property type="protein sequence ID" value="BBY50543.1"/>
    <property type="molecule type" value="Genomic_DNA"/>
</dbReference>
<keyword evidence="4 7" id="KW-0812">Transmembrane</keyword>
<reference evidence="9 10" key="1">
    <citation type="journal article" date="2019" name="Emerg. Microbes Infect.">
        <title>Comprehensive subspecies identification of 175 nontuberculous mycobacteria species based on 7547 genomic profiles.</title>
        <authorList>
            <person name="Matsumoto Y."/>
            <person name="Kinjo T."/>
            <person name="Motooka D."/>
            <person name="Nabeya D."/>
            <person name="Jung N."/>
            <person name="Uechi K."/>
            <person name="Horii T."/>
            <person name="Iida T."/>
            <person name="Fujita J."/>
            <person name="Nakamura S."/>
        </authorList>
    </citation>
    <scope>NUCLEOTIDE SEQUENCE [LARGE SCALE GENOMIC DNA]</scope>
    <source>
        <strain evidence="9 10">JCM 18538</strain>
    </source>
</reference>
<dbReference type="Pfam" id="PF00892">
    <property type="entry name" value="EamA"/>
    <property type="match status" value="1"/>
</dbReference>
<feature type="transmembrane region" description="Helical" evidence="7">
    <location>
        <begin position="202"/>
        <end position="222"/>
    </location>
</feature>
<feature type="transmembrane region" description="Helical" evidence="7">
    <location>
        <begin position="116"/>
        <end position="138"/>
    </location>
</feature>
<dbReference type="RefSeq" id="WP_235887189.1">
    <property type="nucleotide sequence ID" value="NZ_AP022593.1"/>
</dbReference>
<keyword evidence="10" id="KW-1185">Reference proteome</keyword>
<feature type="transmembrane region" description="Helical" evidence="7">
    <location>
        <begin position="144"/>
        <end position="162"/>
    </location>
</feature>
<evidence type="ECO:0000256" key="5">
    <source>
        <dbReference type="ARBA" id="ARBA00022989"/>
    </source>
</evidence>
<dbReference type="Proteomes" id="UP000467428">
    <property type="component" value="Chromosome"/>
</dbReference>
<feature type="transmembrane region" description="Helical" evidence="7">
    <location>
        <begin position="66"/>
        <end position="84"/>
    </location>
</feature>
<dbReference type="AlphaFoldDB" id="A0A7I7S1E5"/>
<evidence type="ECO:0000256" key="1">
    <source>
        <dbReference type="ARBA" id="ARBA00004651"/>
    </source>
</evidence>
<dbReference type="InterPro" id="IPR000620">
    <property type="entry name" value="EamA_dom"/>
</dbReference>
<evidence type="ECO:0000256" key="3">
    <source>
        <dbReference type="ARBA" id="ARBA00022475"/>
    </source>
</evidence>
<evidence type="ECO:0000256" key="4">
    <source>
        <dbReference type="ARBA" id="ARBA00022692"/>
    </source>
</evidence>
<evidence type="ECO:0000259" key="8">
    <source>
        <dbReference type="Pfam" id="PF00892"/>
    </source>
</evidence>
<sequence>MSARHTSAAMLVVVAAVVQQLGAALAVTIFPTVGAVGIVASRFLVASVVLCILVRPRVRALSRRHWLTVVGLAVTMTSLSLLFYSASGRIPLGVAVTIEVCGPLVLSVVTSNRRSAWLWALMAFTGIVALAAAAGNLGDGRLPGYLFAAGAATAWAAYIMASSVAGPLFPGLDALAIATTLGALVMVPVAAVSGTAHATDSWPVLGTVIVVAFASTVIPHSMELVSLRRLPPSTFAVLTCLSPVFATVIGWLALGQQLSTIHYLAIALVTTASVGAVAHSPRRGTPSTGPPPNE</sequence>
<evidence type="ECO:0000256" key="2">
    <source>
        <dbReference type="ARBA" id="ARBA00007362"/>
    </source>
</evidence>
<evidence type="ECO:0000256" key="7">
    <source>
        <dbReference type="SAM" id="Phobius"/>
    </source>
</evidence>
<dbReference type="PANTHER" id="PTHR42920">
    <property type="entry name" value="OS03G0707200 PROTEIN-RELATED"/>
    <property type="match status" value="1"/>
</dbReference>
<feature type="transmembrane region" description="Helical" evidence="7">
    <location>
        <begin position="174"/>
        <end position="196"/>
    </location>
</feature>